<dbReference type="EMBL" id="FOEC01000001">
    <property type="protein sequence ID" value="SEO46017.1"/>
    <property type="molecule type" value="Genomic_DNA"/>
</dbReference>
<accession>A0A172RW28</accession>
<dbReference type="KEGG" id="ddt:AAY81_00685"/>
<keyword evidence="2" id="KW-1185">Reference proteome</keyword>
<dbReference type="Proteomes" id="UP000182975">
    <property type="component" value="Unassembled WGS sequence"/>
</dbReference>
<name>A0A172RW28_9ACTN</name>
<organism evidence="1 2">
    <name type="scientific">Denitrobacterium detoxificans</name>
    <dbReference type="NCBI Taxonomy" id="79604"/>
    <lineage>
        <taxon>Bacteria</taxon>
        <taxon>Bacillati</taxon>
        <taxon>Actinomycetota</taxon>
        <taxon>Coriobacteriia</taxon>
        <taxon>Eggerthellales</taxon>
        <taxon>Eggerthellaceae</taxon>
        <taxon>Denitrobacterium</taxon>
    </lineage>
</organism>
<dbReference type="PATRIC" id="fig|79604.3.peg.140"/>
<dbReference type="RefSeq" id="WP_066660133.1">
    <property type="nucleotide sequence ID" value="NZ_CP011402.1"/>
</dbReference>
<dbReference type="STRING" id="79604.AAY81_00685"/>
<dbReference type="AlphaFoldDB" id="A0A172RW28"/>
<proteinExistence type="predicted"/>
<sequence length="164" mass="17272">MSSTRRKLHIGPLSLITYIAIISLAVLAVLTLTTANASNTLAQRQADATSQAYAEEVCAQTFVAHVDATLSASQATTSTELAQQVNAQLSSSLEAARAASSENVEATASVSGTTVSAQFSCEDGRTLNVELNIRSNRTYDITKWNMAAVVNNAEDDTLWSGASN</sequence>
<gene>
    <name evidence="1" type="ORF">SAMN02910314_00332</name>
</gene>
<evidence type="ECO:0000313" key="1">
    <source>
        <dbReference type="EMBL" id="SEO46017.1"/>
    </source>
</evidence>
<reference evidence="2" key="1">
    <citation type="submission" date="2016-10" db="EMBL/GenBank/DDBJ databases">
        <authorList>
            <person name="Varghese N."/>
        </authorList>
    </citation>
    <scope>NUCLEOTIDE SEQUENCE [LARGE SCALE GENOMIC DNA]</scope>
    <source>
        <strain evidence="2">DSM 21843</strain>
    </source>
</reference>
<protein>
    <submittedName>
        <fullName evidence="1">Uncharacterized protein</fullName>
    </submittedName>
</protein>
<evidence type="ECO:0000313" key="2">
    <source>
        <dbReference type="Proteomes" id="UP000182975"/>
    </source>
</evidence>